<proteinExistence type="predicted"/>
<organism evidence="1 2">
    <name type="scientific">Sordaria brevicollis</name>
    <dbReference type="NCBI Taxonomy" id="83679"/>
    <lineage>
        <taxon>Eukaryota</taxon>
        <taxon>Fungi</taxon>
        <taxon>Dikarya</taxon>
        <taxon>Ascomycota</taxon>
        <taxon>Pezizomycotina</taxon>
        <taxon>Sordariomycetes</taxon>
        <taxon>Sordariomycetidae</taxon>
        <taxon>Sordariales</taxon>
        <taxon>Sordariaceae</taxon>
        <taxon>Sordaria</taxon>
    </lineage>
</organism>
<dbReference type="EMBL" id="JAUTDP010000005">
    <property type="protein sequence ID" value="KAK3399384.1"/>
    <property type="molecule type" value="Genomic_DNA"/>
</dbReference>
<reference evidence="1" key="2">
    <citation type="submission" date="2023-07" db="EMBL/GenBank/DDBJ databases">
        <authorList>
            <consortium name="Lawrence Berkeley National Laboratory"/>
            <person name="Haridas S."/>
            <person name="Hensen N."/>
            <person name="Bonometti L."/>
            <person name="Westerberg I."/>
            <person name="Brannstrom I.O."/>
            <person name="Guillou S."/>
            <person name="Cros-Aarteil S."/>
            <person name="Calhoun S."/>
            <person name="Kuo A."/>
            <person name="Mondo S."/>
            <person name="Pangilinan J."/>
            <person name="Riley R."/>
            <person name="LaButti K."/>
            <person name="Andreopoulos B."/>
            <person name="Lipzen A."/>
            <person name="Chen C."/>
            <person name="Yanf M."/>
            <person name="Daum C."/>
            <person name="Ng V."/>
            <person name="Clum A."/>
            <person name="Steindorff A."/>
            <person name="Ohm R."/>
            <person name="Martin F."/>
            <person name="Silar P."/>
            <person name="Natvig D."/>
            <person name="Lalanne C."/>
            <person name="Gautier V."/>
            <person name="Ament-velasquez S.L."/>
            <person name="Kruys A."/>
            <person name="Hutchinson M.I."/>
            <person name="Powell A.J."/>
            <person name="Barry K."/>
            <person name="Miller A.N."/>
            <person name="Grigoriev I.V."/>
            <person name="Debuchy R."/>
            <person name="Gladieux P."/>
            <person name="Thoren M.H."/>
            <person name="Johannesson H."/>
        </authorList>
    </citation>
    <scope>NUCLEOTIDE SEQUENCE</scope>
    <source>
        <strain evidence="1">FGSC 1904</strain>
    </source>
</reference>
<evidence type="ECO:0000313" key="1">
    <source>
        <dbReference type="EMBL" id="KAK3399384.1"/>
    </source>
</evidence>
<accession>A0AAE0UDF8</accession>
<protein>
    <submittedName>
        <fullName evidence="1">Uncharacterized protein</fullName>
    </submittedName>
</protein>
<comment type="caution">
    <text evidence="1">The sequence shown here is derived from an EMBL/GenBank/DDBJ whole genome shotgun (WGS) entry which is preliminary data.</text>
</comment>
<gene>
    <name evidence="1" type="ORF">B0T20DRAFT_321341</name>
</gene>
<sequence length="177" mass="20001">NNQDAEDLFDNPPKWYLASVETFKPCSKCKARHVHLQNARTCRECLDDKIHNKLRRMNEILHSGHYYCGTCYIREAQGPSLPCTICRDRRSAADIRKKCTFHLQEARAGFTTVLDATAHALAAPTSEEASIELGKAFLASTSSFEILQKTSQFFYQLVVIDQAQADEVVPDLTLAYE</sequence>
<dbReference type="Proteomes" id="UP001281003">
    <property type="component" value="Unassembled WGS sequence"/>
</dbReference>
<keyword evidence="2" id="KW-1185">Reference proteome</keyword>
<dbReference type="AlphaFoldDB" id="A0AAE0UDF8"/>
<feature type="non-terminal residue" evidence="1">
    <location>
        <position position="1"/>
    </location>
</feature>
<evidence type="ECO:0000313" key="2">
    <source>
        <dbReference type="Proteomes" id="UP001281003"/>
    </source>
</evidence>
<feature type="non-terminal residue" evidence="1">
    <location>
        <position position="177"/>
    </location>
</feature>
<reference evidence="1" key="1">
    <citation type="journal article" date="2023" name="Mol. Phylogenet. Evol.">
        <title>Genome-scale phylogeny and comparative genomics of the fungal order Sordariales.</title>
        <authorList>
            <person name="Hensen N."/>
            <person name="Bonometti L."/>
            <person name="Westerberg I."/>
            <person name="Brannstrom I.O."/>
            <person name="Guillou S."/>
            <person name="Cros-Aarteil S."/>
            <person name="Calhoun S."/>
            <person name="Haridas S."/>
            <person name="Kuo A."/>
            <person name="Mondo S."/>
            <person name="Pangilinan J."/>
            <person name="Riley R."/>
            <person name="LaButti K."/>
            <person name="Andreopoulos B."/>
            <person name="Lipzen A."/>
            <person name="Chen C."/>
            <person name="Yan M."/>
            <person name="Daum C."/>
            <person name="Ng V."/>
            <person name="Clum A."/>
            <person name="Steindorff A."/>
            <person name="Ohm R.A."/>
            <person name="Martin F."/>
            <person name="Silar P."/>
            <person name="Natvig D.O."/>
            <person name="Lalanne C."/>
            <person name="Gautier V."/>
            <person name="Ament-Velasquez S.L."/>
            <person name="Kruys A."/>
            <person name="Hutchinson M.I."/>
            <person name="Powell A.J."/>
            <person name="Barry K."/>
            <person name="Miller A.N."/>
            <person name="Grigoriev I.V."/>
            <person name="Debuchy R."/>
            <person name="Gladieux P."/>
            <person name="Hiltunen Thoren M."/>
            <person name="Johannesson H."/>
        </authorList>
    </citation>
    <scope>NUCLEOTIDE SEQUENCE</scope>
    <source>
        <strain evidence="1">FGSC 1904</strain>
    </source>
</reference>
<name>A0AAE0UDF8_SORBR</name>